<evidence type="ECO:0000256" key="5">
    <source>
        <dbReference type="ARBA" id="ARBA00023002"/>
    </source>
</evidence>
<feature type="domain" description="Glucose-methanol-choline oxidoreductase N-terminal" evidence="8">
    <location>
        <begin position="200"/>
        <end position="263"/>
    </location>
</feature>
<evidence type="ECO:0000313" key="10">
    <source>
        <dbReference type="EMBL" id="KAF2718701.1"/>
    </source>
</evidence>
<comment type="similarity">
    <text evidence="2">Belongs to the GMC oxidoreductase family.</text>
</comment>
<accession>A0A9P4Q5A2</accession>
<dbReference type="EMBL" id="MU003821">
    <property type="protein sequence ID" value="KAF2718701.1"/>
    <property type="molecule type" value="Genomic_DNA"/>
</dbReference>
<feature type="active site" description="Proton donor" evidence="6">
    <location>
        <position position="486"/>
    </location>
</feature>
<evidence type="ECO:0000313" key="11">
    <source>
        <dbReference type="Proteomes" id="UP000799441"/>
    </source>
</evidence>
<dbReference type="InterPro" id="IPR027424">
    <property type="entry name" value="Glucose_Oxidase_domain_2"/>
</dbReference>
<dbReference type="OrthoDB" id="269227at2759"/>
<dbReference type="Pfam" id="PF00732">
    <property type="entry name" value="GMC_oxred_N"/>
    <property type="match status" value="2"/>
</dbReference>
<dbReference type="Gene3D" id="3.30.560.10">
    <property type="entry name" value="Glucose Oxidase, domain 3"/>
    <property type="match status" value="2"/>
</dbReference>
<gene>
    <name evidence="10" type="ORF">K431DRAFT_322269</name>
</gene>
<feature type="domain" description="Glucose-methanol-choline oxidoreductase N-terminal" evidence="8">
    <location>
        <begin position="11"/>
        <end position="192"/>
    </location>
</feature>
<keyword evidence="5" id="KW-0560">Oxidoreductase</keyword>
<dbReference type="GO" id="GO:0016614">
    <property type="term" value="F:oxidoreductase activity, acting on CH-OH group of donors"/>
    <property type="evidence" value="ECO:0007669"/>
    <property type="project" value="InterPro"/>
</dbReference>
<feature type="active site" description="Proton donor" evidence="6">
    <location>
        <position position="442"/>
    </location>
</feature>
<evidence type="ECO:0000256" key="6">
    <source>
        <dbReference type="PIRSR" id="PIRSR000137-1"/>
    </source>
</evidence>
<dbReference type="PANTHER" id="PTHR11552:SF147">
    <property type="entry name" value="CHOLINE DEHYDROGENASE, MITOCHONDRIAL"/>
    <property type="match status" value="1"/>
</dbReference>
<comment type="caution">
    <text evidence="10">The sequence shown here is derived from an EMBL/GenBank/DDBJ whole genome shotgun (WGS) entry which is preliminary data.</text>
</comment>
<dbReference type="InterPro" id="IPR036188">
    <property type="entry name" value="FAD/NAD-bd_sf"/>
</dbReference>
<keyword evidence="3" id="KW-0285">Flavoprotein</keyword>
<keyword evidence="11" id="KW-1185">Reference proteome</keyword>
<evidence type="ECO:0000256" key="3">
    <source>
        <dbReference type="ARBA" id="ARBA00022630"/>
    </source>
</evidence>
<evidence type="ECO:0000259" key="8">
    <source>
        <dbReference type="Pfam" id="PF00732"/>
    </source>
</evidence>
<evidence type="ECO:0000256" key="1">
    <source>
        <dbReference type="ARBA" id="ARBA00001974"/>
    </source>
</evidence>
<dbReference type="InterPro" id="IPR000172">
    <property type="entry name" value="GMC_OxRdtase_N"/>
</dbReference>
<dbReference type="PIRSF" id="PIRSF000137">
    <property type="entry name" value="Alcohol_oxidase"/>
    <property type="match status" value="1"/>
</dbReference>
<protein>
    <submittedName>
        <fullName evidence="10">GMC oxidoreductase</fullName>
    </submittedName>
</protein>
<organism evidence="10 11">
    <name type="scientific">Polychaeton citri CBS 116435</name>
    <dbReference type="NCBI Taxonomy" id="1314669"/>
    <lineage>
        <taxon>Eukaryota</taxon>
        <taxon>Fungi</taxon>
        <taxon>Dikarya</taxon>
        <taxon>Ascomycota</taxon>
        <taxon>Pezizomycotina</taxon>
        <taxon>Dothideomycetes</taxon>
        <taxon>Dothideomycetidae</taxon>
        <taxon>Capnodiales</taxon>
        <taxon>Capnodiaceae</taxon>
        <taxon>Polychaeton</taxon>
    </lineage>
</organism>
<dbReference type="AlphaFoldDB" id="A0A9P4Q5A2"/>
<proteinExistence type="inferred from homology"/>
<dbReference type="PANTHER" id="PTHR11552">
    <property type="entry name" value="GLUCOSE-METHANOL-CHOLINE GMC OXIDOREDUCTASE"/>
    <property type="match status" value="1"/>
</dbReference>
<dbReference type="SUPFAM" id="SSF51905">
    <property type="entry name" value="FAD/NAD(P)-binding domain"/>
    <property type="match status" value="1"/>
</dbReference>
<evidence type="ECO:0000259" key="9">
    <source>
        <dbReference type="Pfam" id="PF05199"/>
    </source>
</evidence>
<dbReference type="SUPFAM" id="SSF54373">
    <property type="entry name" value="FAD-linked reductases, C-terminal domain"/>
    <property type="match status" value="1"/>
</dbReference>
<evidence type="ECO:0000256" key="2">
    <source>
        <dbReference type="ARBA" id="ARBA00010790"/>
    </source>
</evidence>
<name>A0A9P4Q5A2_9PEZI</name>
<feature type="domain" description="Glucose-methanol-choline oxidoreductase C-terminal" evidence="9">
    <location>
        <begin position="383"/>
        <end position="494"/>
    </location>
</feature>
<dbReference type="InterPro" id="IPR007867">
    <property type="entry name" value="GMC_OxRtase_C"/>
</dbReference>
<dbReference type="InterPro" id="IPR012132">
    <property type="entry name" value="GMC_OxRdtase"/>
</dbReference>
<dbReference type="GO" id="GO:0050660">
    <property type="term" value="F:flavin adenine dinucleotide binding"/>
    <property type="evidence" value="ECO:0007669"/>
    <property type="project" value="InterPro"/>
</dbReference>
<evidence type="ECO:0000256" key="4">
    <source>
        <dbReference type="ARBA" id="ARBA00022827"/>
    </source>
</evidence>
<dbReference type="Gene3D" id="3.50.50.60">
    <property type="entry name" value="FAD/NAD(P)-binding domain"/>
    <property type="match status" value="3"/>
</dbReference>
<evidence type="ECO:0000256" key="7">
    <source>
        <dbReference type="PIRSR" id="PIRSR000137-2"/>
    </source>
</evidence>
<dbReference type="Proteomes" id="UP000799441">
    <property type="component" value="Unassembled WGS sequence"/>
</dbReference>
<reference evidence="10" key="1">
    <citation type="journal article" date="2020" name="Stud. Mycol.">
        <title>101 Dothideomycetes genomes: a test case for predicting lifestyles and emergence of pathogens.</title>
        <authorList>
            <person name="Haridas S."/>
            <person name="Albert R."/>
            <person name="Binder M."/>
            <person name="Bloem J."/>
            <person name="Labutti K."/>
            <person name="Salamov A."/>
            <person name="Andreopoulos B."/>
            <person name="Baker S."/>
            <person name="Barry K."/>
            <person name="Bills G."/>
            <person name="Bluhm B."/>
            <person name="Cannon C."/>
            <person name="Castanera R."/>
            <person name="Culley D."/>
            <person name="Daum C."/>
            <person name="Ezra D."/>
            <person name="Gonzalez J."/>
            <person name="Henrissat B."/>
            <person name="Kuo A."/>
            <person name="Liang C."/>
            <person name="Lipzen A."/>
            <person name="Lutzoni F."/>
            <person name="Magnuson J."/>
            <person name="Mondo S."/>
            <person name="Nolan M."/>
            <person name="Ohm R."/>
            <person name="Pangilinan J."/>
            <person name="Park H.-J."/>
            <person name="Ramirez L."/>
            <person name="Alfaro M."/>
            <person name="Sun H."/>
            <person name="Tritt A."/>
            <person name="Yoshinaga Y."/>
            <person name="Zwiers L.-H."/>
            <person name="Turgeon B."/>
            <person name="Goodwin S."/>
            <person name="Spatafora J."/>
            <person name="Crous P."/>
            <person name="Grigoriev I."/>
        </authorList>
    </citation>
    <scope>NUCLEOTIDE SEQUENCE</scope>
    <source>
        <strain evidence="10">CBS 116435</strain>
    </source>
</reference>
<keyword evidence="4 7" id="KW-0274">FAD</keyword>
<comment type="cofactor">
    <cofactor evidence="1 7">
        <name>FAD</name>
        <dbReference type="ChEBI" id="CHEBI:57692"/>
    </cofactor>
</comment>
<feature type="binding site" evidence="7">
    <location>
        <begin position="20"/>
        <end position="21"/>
    </location>
    <ligand>
        <name>FAD</name>
        <dbReference type="ChEBI" id="CHEBI:57692"/>
    </ligand>
</feature>
<dbReference type="Gene3D" id="4.10.450.10">
    <property type="entry name" value="Glucose Oxidase, domain 2"/>
    <property type="match status" value="1"/>
</dbReference>
<dbReference type="Pfam" id="PF05199">
    <property type="entry name" value="GMC_oxred_C"/>
    <property type="match status" value="1"/>
</dbReference>
<sequence>MGGTPQLQGEYDYIVCAGGTSGCVVAARLAEDGNARILLLEAGPDGKDNENIKMVGGWSKNFDAETDWNLITSPMDGKFLGGCSGVNGTLCIRGCKQDYDDWKLPGWSGEVMFAYMRKSETFHSKPWFNADKSAHGYEGPLHIEPHDLAPISRLMLLSMESKGLPLVHDMFSTGETANGCGHAPRTHHKGIRSLGQTFVEVVGKSGEKRTMSARKEIIISGGSYCSPNVLRRSGIDPKAELDALGINCLVDLPGVGKNLLDHLIVFTFYECTKDGLTDDHFVYHDDAAIEAYRLYKESKTGVLSTFPFGAFAFARLDDRLKDEPLWQEAKKKVQDGRDLMGLTPAQPHIEFFTTELYGGPKQYTDYTIDKKHAFAMITELFSPHSKGIVSLKSADPFENPIVDCNYLANPLDLLVLSEGVRYGNEIVMQGQGTKDEATTCYHAAGSCKMGQPDDLMAVLDATLNVRGTKSLRVADCSVMPKLRGGHTQMPAYGTGEKAADLIEADVNTVKT</sequence>